<dbReference type="Proteomes" id="UP000015106">
    <property type="component" value="Chromosome 7"/>
</dbReference>
<evidence type="ECO:0000313" key="3">
    <source>
        <dbReference type="Proteomes" id="UP000015106"/>
    </source>
</evidence>
<reference evidence="2" key="2">
    <citation type="submission" date="2018-03" db="EMBL/GenBank/DDBJ databases">
        <title>The Triticum urartu genome reveals the dynamic nature of wheat genome evolution.</title>
        <authorList>
            <person name="Ling H."/>
            <person name="Ma B."/>
            <person name="Shi X."/>
            <person name="Liu H."/>
            <person name="Dong L."/>
            <person name="Sun H."/>
            <person name="Cao Y."/>
            <person name="Gao Q."/>
            <person name="Zheng S."/>
            <person name="Li Y."/>
            <person name="Yu Y."/>
            <person name="Du H."/>
            <person name="Qi M."/>
            <person name="Li Y."/>
            <person name="Yu H."/>
            <person name="Cui Y."/>
            <person name="Wang N."/>
            <person name="Chen C."/>
            <person name="Wu H."/>
            <person name="Zhao Y."/>
            <person name="Zhang J."/>
            <person name="Li Y."/>
            <person name="Zhou W."/>
            <person name="Zhang B."/>
            <person name="Hu W."/>
            <person name="Eijk M."/>
            <person name="Tang J."/>
            <person name="Witsenboer H."/>
            <person name="Zhao S."/>
            <person name="Li Z."/>
            <person name="Zhang A."/>
            <person name="Wang D."/>
            <person name="Liang C."/>
        </authorList>
    </citation>
    <scope>NUCLEOTIDE SEQUENCE [LARGE SCALE GENOMIC DNA]</scope>
    <source>
        <strain evidence="2">cv. G1812</strain>
    </source>
</reference>
<sequence>LPCASSPPRSLHCSPTPPPPPLLPALRLRPPLDTLASDLSGSTPTPLSGQAESPPGQHPLHPVLLHPSGGEPADLAPREWKKQGVGAARWRRRWRPGRVAAAAPLPTTEPGDKNGSGGREHASNDGDWTPGAGRVGPCRGRWRCVKMKRINSEKIAEATPGLWN</sequence>
<dbReference type="EnsemblPlants" id="TuG1812G0700003281.01.T01">
    <property type="protein sequence ID" value="TuG1812G0700003281.01.T01"/>
    <property type="gene ID" value="TuG1812G0700003281.01"/>
</dbReference>
<reference evidence="2" key="3">
    <citation type="submission" date="2022-06" db="UniProtKB">
        <authorList>
            <consortium name="EnsemblPlants"/>
        </authorList>
    </citation>
    <scope>IDENTIFICATION</scope>
</reference>
<reference evidence="3" key="1">
    <citation type="journal article" date="2013" name="Nature">
        <title>Draft genome of the wheat A-genome progenitor Triticum urartu.</title>
        <authorList>
            <person name="Ling H.Q."/>
            <person name="Zhao S."/>
            <person name="Liu D."/>
            <person name="Wang J."/>
            <person name="Sun H."/>
            <person name="Zhang C."/>
            <person name="Fan H."/>
            <person name="Li D."/>
            <person name="Dong L."/>
            <person name="Tao Y."/>
            <person name="Gao C."/>
            <person name="Wu H."/>
            <person name="Li Y."/>
            <person name="Cui Y."/>
            <person name="Guo X."/>
            <person name="Zheng S."/>
            <person name="Wang B."/>
            <person name="Yu K."/>
            <person name="Liang Q."/>
            <person name="Yang W."/>
            <person name="Lou X."/>
            <person name="Chen J."/>
            <person name="Feng M."/>
            <person name="Jian J."/>
            <person name="Zhang X."/>
            <person name="Luo G."/>
            <person name="Jiang Y."/>
            <person name="Liu J."/>
            <person name="Wang Z."/>
            <person name="Sha Y."/>
            <person name="Zhang B."/>
            <person name="Wu H."/>
            <person name="Tang D."/>
            <person name="Shen Q."/>
            <person name="Xue P."/>
            <person name="Zou S."/>
            <person name="Wang X."/>
            <person name="Liu X."/>
            <person name="Wang F."/>
            <person name="Yang Y."/>
            <person name="An X."/>
            <person name="Dong Z."/>
            <person name="Zhang K."/>
            <person name="Zhang X."/>
            <person name="Luo M.C."/>
            <person name="Dvorak J."/>
            <person name="Tong Y."/>
            <person name="Wang J."/>
            <person name="Yang H."/>
            <person name="Li Z."/>
            <person name="Wang D."/>
            <person name="Zhang A."/>
            <person name="Wang J."/>
        </authorList>
    </citation>
    <scope>NUCLEOTIDE SEQUENCE</scope>
    <source>
        <strain evidence="3">cv. G1812</strain>
    </source>
</reference>
<feature type="region of interest" description="Disordered" evidence="1">
    <location>
        <begin position="1"/>
        <end position="140"/>
    </location>
</feature>
<evidence type="ECO:0000256" key="1">
    <source>
        <dbReference type="SAM" id="MobiDB-lite"/>
    </source>
</evidence>
<accession>A0A8R7R5F1</accession>
<dbReference type="Gramene" id="TuG1812G0700003281.01.T01">
    <property type="protein sequence ID" value="TuG1812G0700003281.01.T01"/>
    <property type="gene ID" value="TuG1812G0700003281.01"/>
</dbReference>
<name>A0A8R7R5F1_TRIUA</name>
<dbReference type="AlphaFoldDB" id="A0A8R7R5F1"/>
<proteinExistence type="predicted"/>
<organism evidence="2 3">
    <name type="scientific">Triticum urartu</name>
    <name type="common">Red wild einkorn</name>
    <name type="synonym">Crithodium urartu</name>
    <dbReference type="NCBI Taxonomy" id="4572"/>
    <lineage>
        <taxon>Eukaryota</taxon>
        <taxon>Viridiplantae</taxon>
        <taxon>Streptophyta</taxon>
        <taxon>Embryophyta</taxon>
        <taxon>Tracheophyta</taxon>
        <taxon>Spermatophyta</taxon>
        <taxon>Magnoliopsida</taxon>
        <taxon>Liliopsida</taxon>
        <taxon>Poales</taxon>
        <taxon>Poaceae</taxon>
        <taxon>BOP clade</taxon>
        <taxon>Pooideae</taxon>
        <taxon>Triticodae</taxon>
        <taxon>Triticeae</taxon>
        <taxon>Triticinae</taxon>
        <taxon>Triticum</taxon>
    </lineage>
</organism>
<feature type="compositionally biased region" description="Polar residues" evidence="1">
    <location>
        <begin position="37"/>
        <end position="51"/>
    </location>
</feature>
<protein>
    <submittedName>
        <fullName evidence="2">Uncharacterized protein</fullName>
    </submittedName>
</protein>
<evidence type="ECO:0000313" key="2">
    <source>
        <dbReference type="EnsemblPlants" id="TuG1812G0700003281.01.T01"/>
    </source>
</evidence>
<keyword evidence="3" id="KW-1185">Reference proteome</keyword>